<dbReference type="InterPro" id="IPR055797">
    <property type="entry name" value="DUF7373"/>
</dbReference>
<feature type="chain" id="PRO_5047175323" evidence="2">
    <location>
        <begin position="23"/>
        <end position="405"/>
    </location>
</feature>
<comment type="caution">
    <text evidence="5">The sequence shown here is derived from an EMBL/GenBank/DDBJ whole genome shotgun (WGS) entry which is preliminary data.</text>
</comment>
<feature type="signal peptide" evidence="2">
    <location>
        <begin position="1"/>
        <end position="22"/>
    </location>
</feature>
<dbReference type="Pfam" id="PF24088">
    <property type="entry name" value="DUF7373"/>
    <property type="match status" value="1"/>
</dbReference>
<evidence type="ECO:0000259" key="4">
    <source>
        <dbReference type="Pfam" id="PF24092"/>
    </source>
</evidence>
<sequence>MRGIRIAGACLASALLIGACGGQGTGPTNSAGGSSAASTSQTTPPVSPDKLNPGRYSTKPLAPMGKAGTPERGAVLQAQQMADYVVGPWEVDKAMIDPYLDTYYVMSGPAQLSSLGPQATADAATTHGMVNGFGSAREDPDKAAMLNAVLRFPDPASAAAASRDMNVAASAQPISGAQPEPVAIPGHQDAAASTYTYTPRDSDRPRTFVRAYTPHGQFVLMQFAQSVDGVGGASALVAKAIDLQAKLIDGFTPADVSALADVEVDPTGLLAETLPLPTAEASPIKNAVYGPRGASHFQSNPVASTTLFDDTRVTAVSMAGANVYEAHDNPSARMIINSFNQEVSGMAGATQAAPVPEIPESHCMAFPQAFYCVAPADKYAIEIRGAKFEDVQQQIAAQYIILTAK</sequence>
<evidence type="ECO:0000256" key="1">
    <source>
        <dbReference type="SAM" id="MobiDB-lite"/>
    </source>
</evidence>
<keyword evidence="2" id="KW-0732">Signal</keyword>
<dbReference type="PROSITE" id="PS51257">
    <property type="entry name" value="PROKAR_LIPOPROTEIN"/>
    <property type="match status" value="1"/>
</dbReference>
<reference evidence="5 6" key="1">
    <citation type="submission" date="2022-06" db="EMBL/GenBank/DDBJ databases">
        <title>Mycolicibacterium sp. CAU 1645 isolated from seawater.</title>
        <authorList>
            <person name="Kim W."/>
        </authorList>
    </citation>
    <scope>NUCLEOTIDE SEQUENCE [LARGE SCALE GENOMIC DNA]</scope>
    <source>
        <strain evidence="5 6">CAU 1645</strain>
    </source>
</reference>
<accession>A0ABT1M6E9</accession>
<dbReference type="Pfam" id="PF24092">
    <property type="entry name" value="DUF7373_C"/>
    <property type="match status" value="1"/>
</dbReference>
<evidence type="ECO:0000313" key="5">
    <source>
        <dbReference type="EMBL" id="MCP9274741.1"/>
    </source>
</evidence>
<name>A0ABT1M6E9_9MYCO</name>
<evidence type="ECO:0000313" key="6">
    <source>
        <dbReference type="Proteomes" id="UP001651690"/>
    </source>
</evidence>
<dbReference type="EMBL" id="JANDBD010000009">
    <property type="protein sequence ID" value="MCP9274741.1"/>
    <property type="molecule type" value="Genomic_DNA"/>
</dbReference>
<feature type="domain" description="DUF7373" evidence="4">
    <location>
        <begin position="270"/>
        <end position="403"/>
    </location>
</feature>
<evidence type="ECO:0000259" key="3">
    <source>
        <dbReference type="Pfam" id="PF24088"/>
    </source>
</evidence>
<dbReference type="Proteomes" id="UP001651690">
    <property type="component" value="Unassembled WGS sequence"/>
</dbReference>
<gene>
    <name evidence="5" type="ORF">NM203_21335</name>
</gene>
<dbReference type="RefSeq" id="WP_255062423.1">
    <property type="nucleotide sequence ID" value="NZ_JANDBD010000009.1"/>
</dbReference>
<evidence type="ECO:0000256" key="2">
    <source>
        <dbReference type="SAM" id="SignalP"/>
    </source>
</evidence>
<dbReference type="InterPro" id="IPR056463">
    <property type="entry name" value="DUF7373_C"/>
</dbReference>
<feature type="region of interest" description="Disordered" evidence="1">
    <location>
        <begin position="26"/>
        <end position="69"/>
    </location>
</feature>
<keyword evidence="6" id="KW-1185">Reference proteome</keyword>
<feature type="domain" description="DUF7373" evidence="3">
    <location>
        <begin position="65"/>
        <end position="263"/>
    </location>
</feature>
<proteinExistence type="predicted"/>
<organism evidence="5 6">
    <name type="scientific">Mycolicibacterium arenosum</name>
    <dbReference type="NCBI Taxonomy" id="2952157"/>
    <lineage>
        <taxon>Bacteria</taxon>
        <taxon>Bacillati</taxon>
        <taxon>Actinomycetota</taxon>
        <taxon>Actinomycetes</taxon>
        <taxon>Mycobacteriales</taxon>
        <taxon>Mycobacteriaceae</taxon>
        <taxon>Mycolicibacterium</taxon>
    </lineage>
</organism>
<feature type="compositionally biased region" description="Low complexity" evidence="1">
    <location>
        <begin position="26"/>
        <end position="44"/>
    </location>
</feature>
<protein>
    <submittedName>
        <fullName evidence="5">Uncharacterized protein</fullName>
    </submittedName>
</protein>